<evidence type="ECO:0000256" key="2">
    <source>
        <dbReference type="ARBA" id="ARBA00010593"/>
    </source>
</evidence>
<keyword evidence="11" id="KW-1185">Reference proteome</keyword>
<feature type="transmembrane region" description="Helical" evidence="7">
    <location>
        <begin position="193"/>
        <end position="214"/>
    </location>
</feature>
<dbReference type="InterPro" id="IPR004842">
    <property type="entry name" value="SLC12A_fam"/>
</dbReference>
<protein>
    <submittedName>
        <fullName evidence="10">Amino acid permease family protein</fullName>
    </submittedName>
</protein>
<organism evidence="10 11">
    <name type="scientific">Tritrichomonas foetus</name>
    <dbReference type="NCBI Taxonomy" id="1144522"/>
    <lineage>
        <taxon>Eukaryota</taxon>
        <taxon>Metamonada</taxon>
        <taxon>Parabasalia</taxon>
        <taxon>Tritrichomonadida</taxon>
        <taxon>Tritrichomonadidae</taxon>
        <taxon>Tritrichomonas</taxon>
    </lineage>
</organism>
<feature type="transmembrane region" description="Helical" evidence="7">
    <location>
        <begin position="475"/>
        <end position="493"/>
    </location>
</feature>
<proteinExistence type="inferred from homology"/>
<feature type="domain" description="Amino acid permease/ SLC12A" evidence="8">
    <location>
        <begin position="76"/>
        <end position="534"/>
    </location>
</feature>
<keyword evidence="4 7" id="KW-0812">Transmembrane</keyword>
<dbReference type="Pfam" id="PF00324">
    <property type="entry name" value="AA_permease"/>
    <property type="match status" value="1"/>
</dbReference>
<evidence type="ECO:0000256" key="1">
    <source>
        <dbReference type="ARBA" id="ARBA00004141"/>
    </source>
</evidence>
<dbReference type="VEuPathDB" id="TrichDB:TRFO_16955"/>
<feature type="transmembrane region" description="Helical" evidence="7">
    <location>
        <begin position="264"/>
        <end position="285"/>
    </location>
</feature>
<dbReference type="RefSeq" id="XP_068366129.1">
    <property type="nucleotide sequence ID" value="XM_068499296.1"/>
</dbReference>
<dbReference type="EMBL" id="MLAK01000550">
    <property type="protein sequence ID" value="OHT12993.1"/>
    <property type="molecule type" value="Genomic_DNA"/>
</dbReference>
<reference evidence="10" key="1">
    <citation type="submission" date="2016-10" db="EMBL/GenBank/DDBJ databases">
        <authorList>
            <person name="Benchimol M."/>
            <person name="Almeida L.G."/>
            <person name="Vasconcelos A.T."/>
            <person name="Perreira-Neves A."/>
            <person name="Rosa I.A."/>
            <person name="Tasca T."/>
            <person name="Bogo M.R."/>
            <person name="de Souza W."/>
        </authorList>
    </citation>
    <scope>NUCLEOTIDE SEQUENCE [LARGE SCALE GENOMIC DNA]</scope>
    <source>
        <strain evidence="10">K</strain>
    </source>
</reference>
<gene>
    <name evidence="10" type="ORF">TRFO_16955</name>
</gene>
<feature type="transmembrane region" description="Helical" evidence="7">
    <location>
        <begin position="73"/>
        <end position="92"/>
    </location>
</feature>
<dbReference type="PANTHER" id="PTHR11827:SF72">
    <property type="entry name" value="GH08340P"/>
    <property type="match status" value="1"/>
</dbReference>
<dbReference type="FunFam" id="1.20.1740.10:FF:000013">
    <property type="entry name" value="Solute carrier family 12 member"/>
    <property type="match status" value="1"/>
</dbReference>
<dbReference type="Pfam" id="PF03522">
    <property type="entry name" value="SLC12"/>
    <property type="match status" value="1"/>
</dbReference>
<evidence type="ECO:0000256" key="4">
    <source>
        <dbReference type="ARBA" id="ARBA00022692"/>
    </source>
</evidence>
<evidence type="ECO:0000256" key="3">
    <source>
        <dbReference type="ARBA" id="ARBA00022448"/>
    </source>
</evidence>
<feature type="transmembrane region" description="Helical" evidence="7">
    <location>
        <begin position="393"/>
        <end position="410"/>
    </location>
</feature>
<evidence type="ECO:0000259" key="8">
    <source>
        <dbReference type="Pfam" id="PF00324"/>
    </source>
</evidence>
<keyword evidence="6 7" id="KW-0472">Membrane</keyword>
<dbReference type="AlphaFoldDB" id="A0A1J4KNX4"/>
<comment type="similarity">
    <text evidence="2">Belongs to the SLC12A transporter family.</text>
</comment>
<dbReference type="GeneID" id="94834000"/>
<accession>A0A1J4KNX4</accession>
<evidence type="ECO:0000256" key="5">
    <source>
        <dbReference type="ARBA" id="ARBA00022989"/>
    </source>
</evidence>
<dbReference type="Proteomes" id="UP000179807">
    <property type="component" value="Unassembled WGS sequence"/>
</dbReference>
<feature type="transmembrane region" description="Helical" evidence="7">
    <location>
        <begin position="150"/>
        <end position="173"/>
    </location>
</feature>
<sequence>MIDQEESPGLELEEFTVLHPSPIDASEMAPSSLFYNSFGAMRPNIKNLRQGIVDPEVGKHNSRPKRPPPRFSTINGVYLRCIYNIISAVYYLRMGTVVAQCGLLLSMGMIVICAVITTVTTLCTAALVTNGKVKGGGIYYFISRSLGADWGGTVGVVFAFATTFNSVLQVFGFVEVVRWLIGKDITADGKWDIPIIGISLATVQVLSISLSLTFDFYFQNFMSVLIAISLVVIFFGFANPNSPKWLISNIKDNLYPDWRDGHDFFSVFSSFFPACCGIMAGSNISGDLKDPQKSIPAGTLGAIWTTTGIYLITAVILSSAAVRDVLHVDLNILMSISLWKPLCIAGCLGASISSSATALVDGPKLLQAICKDKIMPKFMDFFAVGKKDTDDPVRGFILAYVIVVICTFIFKDLNTVGIALTNFFLISYVLVCFSCIIGTVSRSPTWRPTWKFYHPAVAVFGFVLCTVAMFLMNWIFALCVIGITAILYCAFHLSQATTANWGSFTQALLYTEIVTNLKKLTGAPYHTKNFRPQVEYLILGKEDFDNQVRNIAPFKEVADVSHSLLSISLWGNNHDDSSENLPSCFIRRWKDLDLKTVATAIKQCGYGRMTPNMLSFYWQHKMISMPEIFDLVGAAFDANLSVSISRGFESLDTSLEHRWPIDVWWLLDDGGMTLLIAYLLSEHSVWKECKLRVFAIANKAEMLDQRQIKLQTLINQFRIPAEVIVITGIENDPRPETKEQWNNYELQKIQENEKKINSFLRLREMILDHSANSTIVIVSMPLPRLAIDPTFWLTMIDFVSDAMGPFMWIHGNNENVLTFTI</sequence>
<feature type="transmembrane region" description="Helical" evidence="7">
    <location>
        <begin position="221"/>
        <end position="238"/>
    </location>
</feature>
<keyword evidence="5 7" id="KW-1133">Transmembrane helix</keyword>
<feature type="transmembrane region" description="Helical" evidence="7">
    <location>
        <begin position="297"/>
        <end position="318"/>
    </location>
</feature>
<dbReference type="InterPro" id="IPR004841">
    <property type="entry name" value="AA-permease/SLC12A_dom"/>
</dbReference>
<dbReference type="InterPro" id="IPR018491">
    <property type="entry name" value="SLC12_C"/>
</dbReference>
<evidence type="ECO:0000259" key="9">
    <source>
        <dbReference type="Pfam" id="PF03522"/>
    </source>
</evidence>
<feature type="transmembrane region" description="Helical" evidence="7">
    <location>
        <begin position="416"/>
        <end position="440"/>
    </location>
</feature>
<feature type="transmembrane region" description="Helical" evidence="7">
    <location>
        <begin position="104"/>
        <end position="129"/>
    </location>
</feature>
<name>A0A1J4KNX4_9EUKA</name>
<dbReference type="Gene3D" id="1.20.1740.10">
    <property type="entry name" value="Amino acid/polyamine transporter I"/>
    <property type="match status" value="1"/>
</dbReference>
<keyword evidence="3" id="KW-0813">Transport</keyword>
<evidence type="ECO:0000256" key="6">
    <source>
        <dbReference type="ARBA" id="ARBA00023136"/>
    </source>
</evidence>
<dbReference type="OrthoDB" id="2020542at2759"/>
<feature type="domain" description="SLC12A transporter C-terminal" evidence="9">
    <location>
        <begin position="660"/>
        <end position="819"/>
    </location>
</feature>
<comment type="caution">
    <text evidence="10">The sequence shown here is derived from an EMBL/GenBank/DDBJ whole genome shotgun (WGS) entry which is preliminary data.</text>
</comment>
<evidence type="ECO:0000256" key="7">
    <source>
        <dbReference type="SAM" id="Phobius"/>
    </source>
</evidence>
<evidence type="ECO:0000313" key="11">
    <source>
        <dbReference type="Proteomes" id="UP000179807"/>
    </source>
</evidence>
<feature type="transmembrane region" description="Helical" evidence="7">
    <location>
        <begin position="452"/>
        <end position="469"/>
    </location>
</feature>
<comment type="subcellular location">
    <subcellularLocation>
        <location evidence="1">Membrane</location>
        <topology evidence="1">Multi-pass membrane protein</topology>
    </subcellularLocation>
</comment>
<dbReference type="PANTHER" id="PTHR11827">
    <property type="entry name" value="SOLUTE CARRIER FAMILY 12, CATION COTRANSPORTERS"/>
    <property type="match status" value="1"/>
</dbReference>
<dbReference type="GO" id="GO:0015377">
    <property type="term" value="F:chloride:monoatomic cation symporter activity"/>
    <property type="evidence" value="ECO:0007669"/>
    <property type="project" value="InterPro"/>
</dbReference>
<dbReference type="GO" id="GO:0016020">
    <property type="term" value="C:membrane"/>
    <property type="evidence" value="ECO:0007669"/>
    <property type="project" value="UniProtKB-SubCell"/>
</dbReference>
<evidence type="ECO:0000313" key="10">
    <source>
        <dbReference type="EMBL" id="OHT12993.1"/>
    </source>
</evidence>